<dbReference type="AlphaFoldDB" id="A0A2M7D9T5"/>
<dbReference type="InterPro" id="IPR001790">
    <property type="entry name" value="Ribosomal_uL10"/>
</dbReference>
<evidence type="ECO:0000256" key="1">
    <source>
        <dbReference type="ARBA" id="ARBA00008889"/>
    </source>
</evidence>
<keyword evidence="2 7" id="KW-0689">Ribosomal protein</keyword>
<dbReference type="InterPro" id="IPR022973">
    <property type="entry name" value="Ribosomal_uL10_bac"/>
</dbReference>
<feature type="non-terminal residue" evidence="7">
    <location>
        <position position="156"/>
    </location>
</feature>
<protein>
    <recommendedName>
        <fullName evidence="4">Large ribosomal subunit protein uL10</fullName>
    </recommendedName>
    <alternativeName>
        <fullName evidence="5">50S ribosomal protein L10</fullName>
    </alternativeName>
</protein>
<sequence>MALTKAQKQKIIADLKDKIAKQKAMVLIGITGLKVKDISDLRKKLKTEEGNLKVVKKTLIEKAFKENNLEFDKNKYKEEIALVLGFKDEILPAKTVYQFGLANEKLKILGGFLEGKFKEAEEIIALAQLPTKEGLLAKLVGSIASPISGLINVLQG</sequence>
<dbReference type="HAMAP" id="MF_00362">
    <property type="entry name" value="Ribosomal_uL10"/>
    <property type="match status" value="1"/>
</dbReference>
<keyword evidence="6" id="KW-0175">Coiled coil</keyword>
<evidence type="ECO:0000313" key="7">
    <source>
        <dbReference type="EMBL" id="PIV45190.1"/>
    </source>
</evidence>
<dbReference type="NCBIfam" id="NF000955">
    <property type="entry name" value="PRK00099.1-1"/>
    <property type="match status" value="1"/>
</dbReference>
<dbReference type="InterPro" id="IPR043141">
    <property type="entry name" value="Ribosomal_uL10-like_sf"/>
</dbReference>
<dbReference type="EMBL" id="PETZ01000020">
    <property type="protein sequence ID" value="PIV45190.1"/>
    <property type="molecule type" value="Genomic_DNA"/>
</dbReference>
<evidence type="ECO:0000256" key="5">
    <source>
        <dbReference type="ARBA" id="ARBA00035502"/>
    </source>
</evidence>
<keyword evidence="3" id="KW-0687">Ribonucleoprotein</keyword>
<evidence type="ECO:0000256" key="3">
    <source>
        <dbReference type="ARBA" id="ARBA00023274"/>
    </source>
</evidence>
<evidence type="ECO:0000256" key="4">
    <source>
        <dbReference type="ARBA" id="ARBA00035202"/>
    </source>
</evidence>
<accession>A0A2M7D9T5</accession>
<reference evidence="8" key="1">
    <citation type="submission" date="2017-09" db="EMBL/GenBank/DDBJ databases">
        <title>Depth-based differentiation of microbial function through sediment-hosted aquifers and enrichment of novel symbionts in the deep terrestrial subsurface.</title>
        <authorList>
            <person name="Probst A.J."/>
            <person name="Ladd B."/>
            <person name="Jarett J.K."/>
            <person name="Geller-Mcgrath D.E."/>
            <person name="Sieber C.M.K."/>
            <person name="Emerson J.B."/>
            <person name="Anantharaman K."/>
            <person name="Thomas B.C."/>
            <person name="Malmstrom R."/>
            <person name="Stieglmeier M."/>
            <person name="Klingl A."/>
            <person name="Woyke T."/>
            <person name="Ryan C.M."/>
            <person name="Banfield J.F."/>
        </authorList>
    </citation>
    <scope>NUCLEOTIDE SEQUENCE [LARGE SCALE GENOMIC DNA]</scope>
</reference>
<dbReference type="GO" id="GO:0005840">
    <property type="term" value="C:ribosome"/>
    <property type="evidence" value="ECO:0007669"/>
    <property type="project" value="UniProtKB-KW"/>
</dbReference>
<dbReference type="Proteomes" id="UP000230864">
    <property type="component" value="Unassembled WGS sequence"/>
</dbReference>
<evidence type="ECO:0000256" key="2">
    <source>
        <dbReference type="ARBA" id="ARBA00022980"/>
    </source>
</evidence>
<evidence type="ECO:0000256" key="6">
    <source>
        <dbReference type="SAM" id="Coils"/>
    </source>
</evidence>
<evidence type="ECO:0000313" key="8">
    <source>
        <dbReference type="Proteomes" id="UP000230864"/>
    </source>
</evidence>
<dbReference type="Gene3D" id="6.10.250.290">
    <property type="match status" value="1"/>
</dbReference>
<gene>
    <name evidence="7" type="primary">rplJ</name>
    <name evidence="7" type="ORF">COS25_01195</name>
</gene>
<organism evidence="7 8">
    <name type="scientific">Candidatus Nealsonbacteria bacterium CG02_land_8_20_14_3_00_37_10</name>
    <dbReference type="NCBI Taxonomy" id="1974699"/>
    <lineage>
        <taxon>Bacteria</taxon>
        <taxon>Candidatus Nealsoniibacteriota</taxon>
    </lineage>
</organism>
<dbReference type="InterPro" id="IPR047865">
    <property type="entry name" value="Ribosomal_uL10_bac_type"/>
</dbReference>
<dbReference type="Pfam" id="PF00466">
    <property type="entry name" value="Ribosomal_L10"/>
    <property type="match status" value="1"/>
</dbReference>
<dbReference type="SUPFAM" id="SSF160369">
    <property type="entry name" value="Ribosomal protein L10-like"/>
    <property type="match status" value="1"/>
</dbReference>
<dbReference type="Gene3D" id="3.30.70.1730">
    <property type="match status" value="1"/>
</dbReference>
<dbReference type="CDD" id="cd05797">
    <property type="entry name" value="Ribosomal_L10"/>
    <property type="match status" value="1"/>
</dbReference>
<comment type="similarity">
    <text evidence="1">Belongs to the universal ribosomal protein uL10 family.</text>
</comment>
<feature type="coiled-coil region" evidence="6">
    <location>
        <begin position="5"/>
        <end position="58"/>
    </location>
</feature>
<name>A0A2M7D9T5_9BACT</name>
<dbReference type="PANTHER" id="PTHR11560">
    <property type="entry name" value="39S RIBOSOMAL PROTEIN L10, MITOCHONDRIAL"/>
    <property type="match status" value="1"/>
</dbReference>
<dbReference type="GO" id="GO:1990904">
    <property type="term" value="C:ribonucleoprotein complex"/>
    <property type="evidence" value="ECO:0007669"/>
    <property type="project" value="UniProtKB-KW"/>
</dbReference>
<proteinExistence type="inferred from homology"/>
<comment type="caution">
    <text evidence="7">The sequence shown here is derived from an EMBL/GenBank/DDBJ whole genome shotgun (WGS) entry which is preliminary data.</text>
</comment>